<reference evidence="1" key="1">
    <citation type="journal article" date="2014" name="Front. Microbiol.">
        <title>High frequency of phylogenetically diverse reductive dehalogenase-homologous genes in deep subseafloor sedimentary metagenomes.</title>
        <authorList>
            <person name="Kawai M."/>
            <person name="Futagami T."/>
            <person name="Toyoda A."/>
            <person name="Takaki Y."/>
            <person name="Nishi S."/>
            <person name="Hori S."/>
            <person name="Arai W."/>
            <person name="Tsubouchi T."/>
            <person name="Morono Y."/>
            <person name="Uchiyama I."/>
            <person name="Ito T."/>
            <person name="Fujiyama A."/>
            <person name="Inagaki F."/>
            <person name="Takami H."/>
        </authorList>
    </citation>
    <scope>NUCLEOTIDE SEQUENCE</scope>
    <source>
        <strain evidence="1">Expedition CK06-06</strain>
    </source>
</reference>
<dbReference type="EMBL" id="BARS01006975">
    <property type="protein sequence ID" value="GAF76445.1"/>
    <property type="molecule type" value="Genomic_DNA"/>
</dbReference>
<sequence length="52" mass="6037">AKMEKLRRVGAHYRQAHDDIPTSWRIDVVAVELDRRNKPLRIELIENAVGEA</sequence>
<comment type="caution">
    <text evidence="1">The sequence shown here is derived from an EMBL/GenBank/DDBJ whole genome shotgun (WGS) entry which is preliminary data.</text>
</comment>
<proteinExistence type="predicted"/>
<gene>
    <name evidence="1" type="ORF">S01H1_13513</name>
</gene>
<feature type="non-terminal residue" evidence="1">
    <location>
        <position position="1"/>
    </location>
</feature>
<evidence type="ECO:0000313" key="1">
    <source>
        <dbReference type="EMBL" id="GAF76445.1"/>
    </source>
</evidence>
<name>X0TK43_9ZZZZ</name>
<dbReference type="AlphaFoldDB" id="X0TK43"/>
<organism evidence="1">
    <name type="scientific">marine sediment metagenome</name>
    <dbReference type="NCBI Taxonomy" id="412755"/>
    <lineage>
        <taxon>unclassified sequences</taxon>
        <taxon>metagenomes</taxon>
        <taxon>ecological metagenomes</taxon>
    </lineage>
</organism>
<protein>
    <submittedName>
        <fullName evidence="1">Uncharacterized protein</fullName>
    </submittedName>
</protein>
<accession>X0TK43</accession>